<evidence type="ECO:0000256" key="1">
    <source>
        <dbReference type="SAM" id="MobiDB-lite"/>
    </source>
</evidence>
<dbReference type="EMBL" id="JAAAIN010003884">
    <property type="protein sequence ID" value="KAG0283609.1"/>
    <property type="molecule type" value="Genomic_DNA"/>
</dbReference>
<evidence type="ECO:0000259" key="2">
    <source>
        <dbReference type="Pfam" id="PF01814"/>
    </source>
</evidence>
<dbReference type="InterPro" id="IPR012312">
    <property type="entry name" value="Hemerythrin-like"/>
</dbReference>
<dbReference type="PANTHER" id="PTHR35585">
    <property type="entry name" value="HHE DOMAIN PROTEIN (AFU_ORTHOLOGUE AFUA_4G00730)"/>
    <property type="match status" value="1"/>
</dbReference>
<evidence type="ECO:0000313" key="3">
    <source>
        <dbReference type="EMBL" id="KAG0283609.1"/>
    </source>
</evidence>
<dbReference type="PANTHER" id="PTHR35585:SF1">
    <property type="entry name" value="HHE DOMAIN PROTEIN (AFU_ORTHOLOGUE AFUA_4G00730)"/>
    <property type="match status" value="1"/>
</dbReference>
<comment type="caution">
    <text evidence="3">The sequence shown here is derived from an EMBL/GenBank/DDBJ whole genome shotgun (WGS) entry which is preliminary data.</text>
</comment>
<dbReference type="Proteomes" id="UP000823405">
    <property type="component" value="Unassembled WGS sequence"/>
</dbReference>
<feature type="compositionally biased region" description="Polar residues" evidence="1">
    <location>
        <begin position="1"/>
        <end position="12"/>
    </location>
</feature>
<reference evidence="3" key="1">
    <citation type="journal article" date="2020" name="Fungal Divers.">
        <title>Resolving the Mortierellaceae phylogeny through synthesis of multi-gene phylogenetics and phylogenomics.</title>
        <authorList>
            <person name="Vandepol N."/>
            <person name="Liber J."/>
            <person name="Desiro A."/>
            <person name="Na H."/>
            <person name="Kennedy M."/>
            <person name="Barry K."/>
            <person name="Grigoriev I.V."/>
            <person name="Miller A.N."/>
            <person name="O'Donnell K."/>
            <person name="Stajich J.E."/>
            <person name="Bonito G."/>
        </authorList>
    </citation>
    <scope>NUCLEOTIDE SEQUENCE</scope>
    <source>
        <strain evidence="3">NVP60</strain>
    </source>
</reference>
<protein>
    <recommendedName>
        <fullName evidence="2">Hemerythrin-like domain-containing protein</fullName>
    </recommendedName>
</protein>
<evidence type="ECO:0000313" key="4">
    <source>
        <dbReference type="Proteomes" id="UP000823405"/>
    </source>
</evidence>
<feature type="domain" description="Hemerythrin-like" evidence="2">
    <location>
        <begin position="21"/>
        <end position="92"/>
    </location>
</feature>
<sequence length="120" mass="14067">MSHAASNRPSVQTRHKGGISDPIKKDHRELEEYYHKIIDSKNEDEKTRWSNQFTWELARHSVGEELVVYPRMREVLKDGDSLVDKDLREHQEPPFETVVGLLTAPIDKLRDLFARFPKDN</sequence>
<organism evidence="3 4">
    <name type="scientific">Linnemannia gamsii</name>
    <dbReference type="NCBI Taxonomy" id="64522"/>
    <lineage>
        <taxon>Eukaryota</taxon>
        <taxon>Fungi</taxon>
        <taxon>Fungi incertae sedis</taxon>
        <taxon>Mucoromycota</taxon>
        <taxon>Mortierellomycotina</taxon>
        <taxon>Mortierellomycetes</taxon>
        <taxon>Mortierellales</taxon>
        <taxon>Mortierellaceae</taxon>
        <taxon>Linnemannia</taxon>
    </lineage>
</organism>
<proteinExistence type="predicted"/>
<feature type="region of interest" description="Disordered" evidence="1">
    <location>
        <begin position="1"/>
        <end position="24"/>
    </location>
</feature>
<dbReference type="Pfam" id="PF01814">
    <property type="entry name" value="Hemerythrin"/>
    <property type="match status" value="1"/>
</dbReference>
<accession>A0A9P6QRW6</accession>
<keyword evidence="4" id="KW-1185">Reference proteome</keyword>
<dbReference type="OrthoDB" id="9983919at2759"/>
<dbReference type="AlphaFoldDB" id="A0A9P6QRW6"/>
<gene>
    <name evidence="3" type="ORF">BGZ97_008467</name>
</gene>
<name>A0A9P6QRW6_9FUNG</name>